<accession>A0A3M7MDI9</accession>
<keyword evidence="10" id="KW-0249">Electron transport</keyword>
<comment type="subcellular location">
    <subcellularLocation>
        <location evidence="2">Mitochondrion inner membrane</location>
        <topology evidence="2">Single-pass membrane protein</topology>
    </subcellularLocation>
</comment>
<evidence type="ECO:0000256" key="2">
    <source>
        <dbReference type="ARBA" id="ARBA00004434"/>
    </source>
</evidence>
<evidence type="ECO:0000256" key="16">
    <source>
        <dbReference type="ARBA" id="ARBA00046528"/>
    </source>
</evidence>
<keyword evidence="6" id="KW-0679">Respiratory chain</keyword>
<dbReference type="AlphaFoldDB" id="A0A3M7MDI9"/>
<keyword evidence="9" id="KW-0809">Transit peptide</keyword>
<evidence type="ECO:0000256" key="17">
    <source>
        <dbReference type="SAM" id="MobiDB-lite"/>
    </source>
</evidence>
<keyword evidence="13" id="KW-0472">Membrane</keyword>
<reference evidence="18 19" key="1">
    <citation type="journal article" date="2014" name="PLoS ONE">
        <title>De novo Genome Assembly of the Fungal Plant Pathogen Pyrenophora semeniperda.</title>
        <authorList>
            <person name="Soliai M.M."/>
            <person name="Meyer S.E."/>
            <person name="Udall J.A."/>
            <person name="Elzinga D.E."/>
            <person name="Hermansen R.A."/>
            <person name="Bodily P.M."/>
            <person name="Hart A.A."/>
            <person name="Coleman C.E."/>
        </authorList>
    </citation>
    <scope>NUCLEOTIDE SEQUENCE [LARGE SCALE GENOMIC DNA]</scope>
    <source>
        <strain evidence="18 19">CCB06</strain>
        <tissue evidence="18">Mycelium</tissue>
    </source>
</reference>
<dbReference type="PANTHER" id="PTHR40637:SF1">
    <property type="entry name" value="ESSS SUBUNIT OF NADH:UBIQUINONE OXIDOREDUCTASE (COMPLEX I) PROTEIN"/>
    <property type="match status" value="1"/>
</dbReference>
<proteinExistence type="inferred from homology"/>
<dbReference type="Pfam" id="PF10183">
    <property type="entry name" value="ESSS"/>
    <property type="match status" value="1"/>
</dbReference>
<sequence>MFSSGTRSGGLITLASRRPPRAKNNLSQLRTSIAIVDITHIPTLRPLSLPGKIKERPLKPIKSREKTPAGSASRTAVLRPATATQQQSRPAIAAHHRAFSTSQVKRIQYDPPTGWLFGVKPGEQYEKEGWEGPMFWGFGGACLFGVVAYAFKPDTSIQTWALEEARRRLEKEGILQDPDTVKKE</sequence>
<feature type="region of interest" description="Disordered" evidence="17">
    <location>
        <begin position="55"/>
        <end position="89"/>
    </location>
</feature>
<comment type="similarity">
    <text evidence="3">Belongs to the complex I NDUFB11 subunit family.</text>
</comment>
<keyword evidence="11" id="KW-1133">Transmembrane helix</keyword>
<evidence type="ECO:0000256" key="14">
    <source>
        <dbReference type="ARBA" id="ARBA00030753"/>
    </source>
</evidence>
<protein>
    <recommendedName>
        <fullName evidence="4">NADH dehydrogenase [ubiquinone] 1 beta subcomplex subunit 11, mitochondrial</fullName>
    </recommendedName>
    <alternativeName>
        <fullName evidence="15">Complex I-ESSS</fullName>
    </alternativeName>
    <alternativeName>
        <fullName evidence="14">NADH-ubiquinone oxidoreductase ESSS subunit</fullName>
    </alternativeName>
</protein>
<keyword evidence="8" id="KW-0999">Mitochondrion inner membrane</keyword>
<evidence type="ECO:0000256" key="5">
    <source>
        <dbReference type="ARBA" id="ARBA00022448"/>
    </source>
</evidence>
<comment type="function">
    <text evidence="1">Accessory subunit of the mitochondrial membrane respiratory chain NADH dehydrogenase (Complex I), that is believed not to be involved in catalysis. Complex I functions in the transfer of electrons from NADH to the respiratory chain. The immediate electron acceptor for the enzyme is believed to be ubiquinone.</text>
</comment>
<keyword evidence="5" id="KW-0813">Transport</keyword>
<evidence type="ECO:0000256" key="7">
    <source>
        <dbReference type="ARBA" id="ARBA00022692"/>
    </source>
</evidence>
<evidence type="ECO:0000256" key="8">
    <source>
        <dbReference type="ARBA" id="ARBA00022792"/>
    </source>
</evidence>
<feature type="compositionally biased region" description="Basic and acidic residues" evidence="17">
    <location>
        <begin position="55"/>
        <end position="67"/>
    </location>
</feature>
<dbReference type="EMBL" id="KE747833">
    <property type="protein sequence ID" value="RMZ72565.1"/>
    <property type="molecule type" value="Genomic_DNA"/>
</dbReference>
<organism evidence="18 19">
    <name type="scientific">Pyrenophora seminiperda CCB06</name>
    <dbReference type="NCBI Taxonomy" id="1302712"/>
    <lineage>
        <taxon>Eukaryota</taxon>
        <taxon>Fungi</taxon>
        <taxon>Dikarya</taxon>
        <taxon>Ascomycota</taxon>
        <taxon>Pezizomycotina</taxon>
        <taxon>Dothideomycetes</taxon>
        <taxon>Pleosporomycetidae</taxon>
        <taxon>Pleosporales</taxon>
        <taxon>Pleosporineae</taxon>
        <taxon>Pleosporaceae</taxon>
        <taxon>Pyrenophora</taxon>
    </lineage>
</organism>
<keyword evidence="7" id="KW-0812">Transmembrane</keyword>
<evidence type="ECO:0000256" key="3">
    <source>
        <dbReference type="ARBA" id="ARBA00008915"/>
    </source>
</evidence>
<keyword evidence="19" id="KW-1185">Reference proteome</keyword>
<evidence type="ECO:0000313" key="18">
    <source>
        <dbReference type="EMBL" id="RMZ72565.1"/>
    </source>
</evidence>
<gene>
    <name evidence="18" type="ORF">GMOD_00007568</name>
</gene>
<evidence type="ECO:0000256" key="9">
    <source>
        <dbReference type="ARBA" id="ARBA00022946"/>
    </source>
</evidence>
<evidence type="ECO:0000256" key="6">
    <source>
        <dbReference type="ARBA" id="ARBA00022660"/>
    </source>
</evidence>
<name>A0A3M7MDI9_9PLEO</name>
<dbReference type="Proteomes" id="UP000265663">
    <property type="component" value="Unassembled WGS sequence"/>
</dbReference>
<dbReference type="InterPro" id="IPR019329">
    <property type="entry name" value="NADH_UbQ_OxRdtase_ESSS_su"/>
</dbReference>
<evidence type="ECO:0000256" key="10">
    <source>
        <dbReference type="ARBA" id="ARBA00022982"/>
    </source>
</evidence>
<dbReference type="GO" id="GO:0005743">
    <property type="term" value="C:mitochondrial inner membrane"/>
    <property type="evidence" value="ECO:0007669"/>
    <property type="project" value="UniProtKB-SubCell"/>
</dbReference>
<comment type="subunit">
    <text evidence="16">Complex I is composed of 45 different subunits. Interacts with BCAP31.</text>
</comment>
<evidence type="ECO:0000256" key="4">
    <source>
        <dbReference type="ARBA" id="ARBA00018632"/>
    </source>
</evidence>
<evidence type="ECO:0000256" key="1">
    <source>
        <dbReference type="ARBA" id="ARBA00003195"/>
    </source>
</evidence>
<evidence type="ECO:0000313" key="19">
    <source>
        <dbReference type="Proteomes" id="UP000265663"/>
    </source>
</evidence>
<keyword evidence="12" id="KW-0496">Mitochondrion</keyword>
<evidence type="ECO:0000256" key="15">
    <source>
        <dbReference type="ARBA" id="ARBA00031387"/>
    </source>
</evidence>
<evidence type="ECO:0000256" key="12">
    <source>
        <dbReference type="ARBA" id="ARBA00023128"/>
    </source>
</evidence>
<evidence type="ECO:0000256" key="13">
    <source>
        <dbReference type="ARBA" id="ARBA00023136"/>
    </source>
</evidence>
<dbReference type="OrthoDB" id="2147978at2759"/>
<dbReference type="PANTHER" id="PTHR40637">
    <property type="entry name" value="ESSS SUBUNIT OF NADH:UBIQUINONE OXIDOREDUCTASE (COMPLEX I) PROTEIN"/>
    <property type="match status" value="1"/>
</dbReference>
<evidence type="ECO:0000256" key="11">
    <source>
        <dbReference type="ARBA" id="ARBA00022989"/>
    </source>
</evidence>